<dbReference type="Pfam" id="PF13847">
    <property type="entry name" value="Methyltransf_31"/>
    <property type="match status" value="1"/>
</dbReference>
<organism evidence="6 7">
    <name type="scientific">Triparma columacea</name>
    <dbReference type="NCBI Taxonomy" id="722753"/>
    <lineage>
        <taxon>Eukaryota</taxon>
        <taxon>Sar</taxon>
        <taxon>Stramenopiles</taxon>
        <taxon>Ochrophyta</taxon>
        <taxon>Bolidophyceae</taxon>
        <taxon>Parmales</taxon>
        <taxon>Triparmaceae</taxon>
        <taxon>Triparma</taxon>
    </lineage>
</organism>
<dbReference type="PANTHER" id="PTHR44068:SF11">
    <property type="entry name" value="GERANYL DIPHOSPHATE 2-C-METHYLTRANSFERASE"/>
    <property type="match status" value="1"/>
</dbReference>
<name>A0A9W7GQY8_9STRA</name>
<accession>A0A9W7GQY8</accession>
<dbReference type="GO" id="GO:0008757">
    <property type="term" value="F:S-adenosylmethionine-dependent methyltransferase activity"/>
    <property type="evidence" value="ECO:0007669"/>
    <property type="project" value="InterPro"/>
</dbReference>
<comment type="similarity">
    <text evidence="4">Belongs to the class I-like SAM-binding methyltransferase superfamily. gTMT family.</text>
</comment>
<feature type="domain" description="Methyltransferase" evidence="5">
    <location>
        <begin position="152"/>
        <end position="270"/>
    </location>
</feature>
<feature type="region of interest" description="SAM motif I" evidence="4">
    <location>
        <begin position="156"/>
        <end position="165"/>
    </location>
</feature>
<dbReference type="GO" id="GO:0032259">
    <property type="term" value="P:methylation"/>
    <property type="evidence" value="ECO:0007669"/>
    <property type="project" value="UniProtKB-UniRule"/>
</dbReference>
<protein>
    <recommendedName>
        <fullName evidence="5">Methyltransferase domain-containing protein</fullName>
    </recommendedName>
</protein>
<dbReference type="SUPFAM" id="SSF53335">
    <property type="entry name" value="S-adenosyl-L-methionine-dependent methyltransferases"/>
    <property type="match status" value="1"/>
</dbReference>
<dbReference type="PROSITE" id="PS51581">
    <property type="entry name" value="SAM_GTMT"/>
    <property type="match status" value="1"/>
</dbReference>
<dbReference type="OrthoDB" id="8300214at2759"/>
<dbReference type="InterPro" id="IPR025714">
    <property type="entry name" value="Methyltranfer_dom"/>
</dbReference>
<dbReference type="CDD" id="cd02440">
    <property type="entry name" value="AdoMet_MTases"/>
    <property type="match status" value="1"/>
</dbReference>
<dbReference type="Gene3D" id="3.40.50.150">
    <property type="entry name" value="Vaccinia Virus protein VP39"/>
    <property type="match status" value="1"/>
</dbReference>
<keyword evidence="3 4" id="KW-0949">S-adenosyl-L-methionine</keyword>
<gene>
    <name evidence="6" type="ORF">TrCOL_g5897</name>
</gene>
<dbReference type="EMBL" id="BRYA01000402">
    <property type="protein sequence ID" value="GMI48498.1"/>
    <property type="molecule type" value="Genomic_DNA"/>
</dbReference>
<dbReference type="InterPro" id="IPR029063">
    <property type="entry name" value="SAM-dependent_MTases_sf"/>
</dbReference>
<dbReference type="PANTHER" id="PTHR44068">
    <property type="entry name" value="ZGC:194242"/>
    <property type="match status" value="1"/>
</dbReference>
<evidence type="ECO:0000313" key="7">
    <source>
        <dbReference type="Proteomes" id="UP001165065"/>
    </source>
</evidence>
<feature type="region of interest" description="SAM motif II" evidence="4">
    <location>
        <begin position="220"/>
        <end position="228"/>
    </location>
</feature>
<dbReference type="InterPro" id="IPR025774">
    <property type="entry name" value="PiNMT-like"/>
</dbReference>
<sequence>MKSPAWGFAITYGLAVANIADGFTQPQVLSSKPNRITNVKRSTELSVLSNPRLIAAGVGLTAAAVGKLVLDKPSRPYDENSVATEYDAWTQDGILEYYWGEHIHLGYYSDEDLAKGFRSWRKKDFKQAKFDFTDKMMAFGGFGTTTNYGEGKELKVLDVGCGVGGSSRYIARALGSSSEVTGITLSPNQVKRATELAEEQNTPNAKFQVMNALEMDFPDNSFDIVWACESGEHMPDKKKYIDEMMRVLKPGGKFVMATWCQRDDRDEPFSKKDERDLRFLYEEWTHPYFISIENYAELIEDTGMMTSITTDDWNKQTIASWRHSVWVGVEDPRGFIFKPRQYLKCVRDGYCLERMHRAFNRGLMQYGMFSATKKMAE</sequence>
<reference evidence="7" key="1">
    <citation type="journal article" date="2023" name="Commun. Biol.">
        <title>Genome analysis of Parmales, the sister group of diatoms, reveals the evolutionary specialization of diatoms from phago-mixotrophs to photoautotrophs.</title>
        <authorList>
            <person name="Ban H."/>
            <person name="Sato S."/>
            <person name="Yoshikawa S."/>
            <person name="Yamada K."/>
            <person name="Nakamura Y."/>
            <person name="Ichinomiya M."/>
            <person name="Sato N."/>
            <person name="Blanc-Mathieu R."/>
            <person name="Endo H."/>
            <person name="Kuwata A."/>
            <person name="Ogata H."/>
        </authorList>
    </citation>
    <scope>NUCLEOTIDE SEQUENCE [LARGE SCALE GENOMIC DNA]</scope>
</reference>
<keyword evidence="1 4" id="KW-0489">Methyltransferase</keyword>
<evidence type="ECO:0000256" key="1">
    <source>
        <dbReference type="ARBA" id="ARBA00022603"/>
    </source>
</evidence>
<dbReference type="InterPro" id="IPR050447">
    <property type="entry name" value="Erg6_SMT_methyltransf"/>
</dbReference>
<evidence type="ECO:0000259" key="5">
    <source>
        <dbReference type="Pfam" id="PF13847"/>
    </source>
</evidence>
<dbReference type="FunFam" id="3.40.50.150:FF:000669">
    <property type="entry name" value="Cyanobacterial-type MPBQ/MSBQ methyltransferase"/>
    <property type="match status" value="1"/>
</dbReference>
<keyword evidence="2 4" id="KW-0808">Transferase</keyword>
<dbReference type="AlphaFoldDB" id="A0A9W7GQY8"/>
<evidence type="ECO:0000256" key="3">
    <source>
        <dbReference type="ARBA" id="ARBA00022691"/>
    </source>
</evidence>
<evidence type="ECO:0000256" key="2">
    <source>
        <dbReference type="ARBA" id="ARBA00022679"/>
    </source>
</evidence>
<keyword evidence="7" id="KW-1185">Reference proteome</keyword>
<evidence type="ECO:0000313" key="6">
    <source>
        <dbReference type="EMBL" id="GMI48498.1"/>
    </source>
</evidence>
<evidence type="ECO:0000256" key="4">
    <source>
        <dbReference type="PROSITE-ProRule" id="PRU00914"/>
    </source>
</evidence>
<comment type="caution">
    <text evidence="6">The sequence shown here is derived from an EMBL/GenBank/DDBJ whole genome shotgun (WGS) entry which is preliminary data.</text>
</comment>
<dbReference type="Proteomes" id="UP001165065">
    <property type="component" value="Unassembled WGS sequence"/>
</dbReference>
<feature type="region of interest" description="SAM motif III" evidence="4">
    <location>
        <begin position="247"/>
        <end position="256"/>
    </location>
</feature>
<proteinExistence type="inferred from homology"/>